<dbReference type="SUPFAM" id="SSF56529">
    <property type="entry name" value="FAH"/>
    <property type="match status" value="1"/>
</dbReference>
<comment type="pathway">
    <text evidence="7">Aromatic compound metabolism; 4-hydroxyphenylacetate degradation; pyruvate and succinate semialdehyde from 4-hydroxyphenylacetate: step 4/7.</text>
</comment>
<sequence>MRFVHFAEGSAKGLAVETDAGLRGLSENQPGYPGSLQQLLEAGPEALQLAHRKLGEAPLLDASSIRHLPPIERPGKIVCVGLNYADHTRESPYEQPSYPTFFPRFATTLIGHGDAIVRPQASEQLDYEGELAVIIGSRGRHIPRERALEYVAGYSIFNEASVRDYQFKSPQWTIGKNFDATGAFGPTFVSADELPAGAKGLGLITRLNGRIEQQGNTTDMVFDVAELIAVLSEAVTLEPGDVIVTGTPAGIGWARRPMLFMQPGDVCTVEIEGIGTLSNPIAAETPPA</sequence>
<protein>
    <submittedName>
        <fullName evidence="10">2-keto-4-pentenoate hydratase/2-oxohepta-3-ene-1,7-dioic acid hydratase (Catechol pathway)</fullName>
    </submittedName>
</protein>
<dbReference type="EMBL" id="FNIJ01000008">
    <property type="protein sequence ID" value="SDO12452.1"/>
    <property type="molecule type" value="Genomic_DNA"/>
</dbReference>
<reference evidence="11" key="1">
    <citation type="submission" date="2016-10" db="EMBL/GenBank/DDBJ databases">
        <authorList>
            <person name="Varghese N."/>
            <person name="Submissions S."/>
        </authorList>
    </citation>
    <scope>NUCLEOTIDE SEQUENCE [LARGE SCALE GENOMIC DNA]</scope>
    <source>
        <strain evidence="11">JCM 21621</strain>
    </source>
</reference>
<evidence type="ECO:0000256" key="8">
    <source>
        <dbReference type="ARBA" id="ARBA00060680"/>
    </source>
</evidence>
<evidence type="ECO:0000313" key="10">
    <source>
        <dbReference type="EMBL" id="SDO12452.1"/>
    </source>
</evidence>
<dbReference type="Pfam" id="PF01557">
    <property type="entry name" value="FAA_hydrolase"/>
    <property type="match status" value="1"/>
</dbReference>
<dbReference type="GO" id="GO:0008704">
    <property type="term" value="F:5-carboxymethyl-2-hydroxymuconate delta-isomerase activity"/>
    <property type="evidence" value="ECO:0007669"/>
    <property type="project" value="UniProtKB-EC"/>
</dbReference>
<dbReference type="GO" id="GO:0018800">
    <property type="term" value="F:5-oxopent-3-ene-1,2,5-tricarboxylate decarboxylase activity"/>
    <property type="evidence" value="ECO:0007669"/>
    <property type="project" value="UniProtKB-EC"/>
</dbReference>
<dbReference type="GO" id="GO:0046872">
    <property type="term" value="F:metal ion binding"/>
    <property type="evidence" value="ECO:0007669"/>
    <property type="project" value="UniProtKB-KW"/>
</dbReference>
<evidence type="ECO:0000256" key="6">
    <source>
        <dbReference type="ARBA" id="ARBA00057150"/>
    </source>
</evidence>
<dbReference type="PANTHER" id="PTHR42796">
    <property type="entry name" value="FUMARYLACETOACETATE HYDROLASE DOMAIN-CONTAINING PROTEIN 2A-RELATED"/>
    <property type="match status" value="1"/>
</dbReference>
<comment type="pathway">
    <text evidence="8">Aromatic compound metabolism; 4-hydroxyphenylacetate degradation; pyruvate and succinate semialdehyde from 4-hydroxyphenylacetate: step 5/7.</text>
</comment>
<evidence type="ECO:0000259" key="9">
    <source>
        <dbReference type="Pfam" id="PF01557"/>
    </source>
</evidence>
<dbReference type="AlphaFoldDB" id="A0A1H0H067"/>
<dbReference type="RefSeq" id="WP_084309765.1">
    <property type="nucleotide sequence ID" value="NZ_FNIJ01000008.1"/>
</dbReference>
<dbReference type="FunFam" id="3.90.850.10:FF:000002">
    <property type="entry name" value="2-hydroxyhepta-2,4-diene-1,7-dioate isomerase"/>
    <property type="match status" value="1"/>
</dbReference>
<evidence type="ECO:0000256" key="7">
    <source>
        <dbReference type="ARBA" id="ARBA00060569"/>
    </source>
</evidence>
<organism evidence="10 11">
    <name type="scientific">Pseudomonas jinjuensis</name>
    <dbReference type="NCBI Taxonomy" id="198616"/>
    <lineage>
        <taxon>Bacteria</taxon>
        <taxon>Pseudomonadati</taxon>
        <taxon>Pseudomonadota</taxon>
        <taxon>Gammaproteobacteria</taxon>
        <taxon>Pseudomonadales</taxon>
        <taxon>Pseudomonadaceae</taxon>
        <taxon>Pseudomonas</taxon>
    </lineage>
</organism>
<dbReference type="STRING" id="198616.SAMN05216193_1084"/>
<keyword evidence="11" id="KW-1185">Reference proteome</keyword>
<dbReference type="PANTHER" id="PTHR42796:SF4">
    <property type="entry name" value="FUMARYLACETOACETATE HYDROLASE DOMAIN-CONTAINING PROTEIN 2A"/>
    <property type="match status" value="1"/>
</dbReference>
<feature type="domain" description="Fumarylacetoacetase-like C-terminal" evidence="9">
    <location>
        <begin position="76"/>
        <end position="281"/>
    </location>
</feature>
<accession>A0A1H0H067</accession>
<evidence type="ECO:0000256" key="5">
    <source>
        <dbReference type="ARBA" id="ARBA00052790"/>
    </source>
</evidence>
<comment type="similarity">
    <text evidence="2">Belongs to the hydratase/decarboxylase family.</text>
</comment>
<comment type="catalytic activity">
    <reaction evidence="4">
        <text>(3E,5R)-5-carboxy-2-oxohept-3-enedioate + H(+) = (4Z)-2-oxohept-4-enedioate + CO2</text>
        <dbReference type="Rhea" id="RHEA:14397"/>
        <dbReference type="ChEBI" id="CHEBI:15378"/>
        <dbReference type="ChEBI" id="CHEBI:16526"/>
        <dbReference type="ChEBI" id="CHEBI:87491"/>
        <dbReference type="ChEBI" id="CHEBI:87507"/>
        <dbReference type="EC" id="4.1.1.68"/>
    </reaction>
</comment>
<dbReference type="Proteomes" id="UP000242957">
    <property type="component" value="Unassembled WGS sequence"/>
</dbReference>
<comment type="catalytic activity">
    <reaction evidence="5">
        <text>(2E,4Z)-5-hydroxypenta-2,4-diene-1,2,5-tricarboxylate = (3E,5R)-5-carboxy-2-oxohept-3-enedioate</text>
        <dbReference type="Rhea" id="RHEA:18813"/>
        <dbReference type="ChEBI" id="CHEBI:47961"/>
        <dbReference type="ChEBI" id="CHEBI:87491"/>
        <dbReference type="EC" id="5.3.3.10"/>
    </reaction>
</comment>
<comment type="function">
    <text evidence="6">Decarboxylates OPET (5-oxo-pent-3-ene-1,2,5-tricarboxylic acid) into HHDD (2-hydroxy-hept-2,4-diene-1,7-dioate) and isomerizes it to OHED (2-oxo-hept-3-ene-1,7-dioate).</text>
</comment>
<dbReference type="InterPro" id="IPR051121">
    <property type="entry name" value="FAH"/>
</dbReference>
<dbReference type="InterPro" id="IPR036663">
    <property type="entry name" value="Fumarylacetoacetase_C_sf"/>
</dbReference>
<name>A0A1H0H067_9PSED</name>
<proteinExistence type="inferred from homology"/>
<dbReference type="OrthoDB" id="9805307at2"/>
<evidence type="ECO:0000256" key="2">
    <source>
        <dbReference type="ARBA" id="ARBA00010715"/>
    </source>
</evidence>
<gene>
    <name evidence="10" type="ORF">SAMN05216193_1084</name>
</gene>
<comment type="similarity">
    <text evidence="1">Belongs to the FAH family.</text>
</comment>
<evidence type="ECO:0000256" key="4">
    <source>
        <dbReference type="ARBA" id="ARBA00051258"/>
    </source>
</evidence>
<dbReference type="GO" id="GO:0019752">
    <property type="term" value="P:carboxylic acid metabolic process"/>
    <property type="evidence" value="ECO:0007669"/>
    <property type="project" value="UniProtKB-ARBA"/>
</dbReference>
<evidence type="ECO:0000256" key="3">
    <source>
        <dbReference type="ARBA" id="ARBA00022723"/>
    </source>
</evidence>
<keyword evidence="3" id="KW-0479">Metal-binding</keyword>
<dbReference type="Gene3D" id="3.90.850.10">
    <property type="entry name" value="Fumarylacetoacetase-like, C-terminal domain"/>
    <property type="match status" value="1"/>
</dbReference>
<evidence type="ECO:0000313" key="11">
    <source>
        <dbReference type="Proteomes" id="UP000242957"/>
    </source>
</evidence>
<dbReference type="InterPro" id="IPR011234">
    <property type="entry name" value="Fumarylacetoacetase-like_C"/>
</dbReference>
<evidence type="ECO:0000256" key="1">
    <source>
        <dbReference type="ARBA" id="ARBA00010211"/>
    </source>
</evidence>